<comment type="catalytic activity">
    <reaction evidence="10 11">
        <text>shikimate + ATP = 3-phosphoshikimate + ADP + H(+)</text>
        <dbReference type="Rhea" id="RHEA:13121"/>
        <dbReference type="ChEBI" id="CHEBI:15378"/>
        <dbReference type="ChEBI" id="CHEBI:30616"/>
        <dbReference type="ChEBI" id="CHEBI:36208"/>
        <dbReference type="ChEBI" id="CHEBI:145989"/>
        <dbReference type="ChEBI" id="CHEBI:456216"/>
        <dbReference type="EC" id="2.7.1.71"/>
    </reaction>
</comment>
<keyword evidence="5 11" id="KW-0808">Transferase</keyword>
<dbReference type="PANTHER" id="PTHR21087:SF16">
    <property type="entry name" value="SHIKIMATE KINASE 1, CHLOROPLASTIC"/>
    <property type="match status" value="1"/>
</dbReference>
<dbReference type="Proteomes" id="UP000767854">
    <property type="component" value="Unassembled WGS sequence"/>
</dbReference>
<feature type="binding site" evidence="11">
    <location>
        <position position="16"/>
    </location>
    <ligand>
        <name>Mg(2+)</name>
        <dbReference type="ChEBI" id="CHEBI:18420"/>
    </ligand>
</feature>
<evidence type="ECO:0000256" key="3">
    <source>
        <dbReference type="ARBA" id="ARBA00012154"/>
    </source>
</evidence>
<evidence type="ECO:0000256" key="4">
    <source>
        <dbReference type="ARBA" id="ARBA00022605"/>
    </source>
</evidence>
<gene>
    <name evidence="11" type="primary">aroK</name>
    <name evidence="12" type="ORF">JOC49_001092</name>
</gene>
<accession>A0ABS2MQH4</accession>
<protein>
    <recommendedName>
        <fullName evidence="3 11">Shikimate kinase</fullName>
        <shortName evidence="11">SK</shortName>
        <ecNumber evidence="3 11">2.7.1.71</ecNumber>
    </recommendedName>
</protein>
<organism evidence="12 13">
    <name type="scientific">Fusibacter tunisiensis</name>
    <dbReference type="NCBI Taxonomy" id="1008308"/>
    <lineage>
        <taxon>Bacteria</taxon>
        <taxon>Bacillati</taxon>
        <taxon>Bacillota</taxon>
        <taxon>Clostridia</taxon>
        <taxon>Eubacteriales</taxon>
        <taxon>Eubacteriales Family XII. Incertae Sedis</taxon>
        <taxon>Fusibacter</taxon>
    </lineage>
</organism>
<feature type="binding site" evidence="11">
    <location>
        <position position="58"/>
    </location>
    <ligand>
        <name>substrate</name>
    </ligand>
</feature>
<evidence type="ECO:0000256" key="2">
    <source>
        <dbReference type="ARBA" id="ARBA00006997"/>
    </source>
</evidence>
<dbReference type="PANTHER" id="PTHR21087">
    <property type="entry name" value="SHIKIMATE KINASE"/>
    <property type="match status" value="1"/>
</dbReference>
<keyword evidence="8 11" id="KW-0067">ATP-binding</keyword>
<comment type="function">
    <text evidence="11">Catalyzes the specific phosphorylation of the 3-hydroxyl group of shikimic acid using ATP as a cosubstrate.</text>
</comment>
<evidence type="ECO:0000256" key="10">
    <source>
        <dbReference type="ARBA" id="ARBA00048567"/>
    </source>
</evidence>
<keyword evidence="7 11" id="KW-0418">Kinase</keyword>
<comment type="subunit">
    <text evidence="11">Monomer.</text>
</comment>
<dbReference type="CDD" id="cd00464">
    <property type="entry name" value="SK"/>
    <property type="match status" value="1"/>
</dbReference>
<dbReference type="InterPro" id="IPR023000">
    <property type="entry name" value="Shikimate_kinase_CS"/>
</dbReference>
<feature type="binding site" evidence="11">
    <location>
        <position position="80"/>
    </location>
    <ligand>
        <name>substrate</name>
    </ligand>
</feature>
<keyword evidence="11" id="KW-0963">Cytoplasm</keyword>
<feature type="binding site" evidence="11">
    <location>
        <position position="133"/>
    </location>
    <ligand>
        <name>substrate</name>
    </ligand>
</feature>
<evidence type="ECO:0000256" key="9">
    <source>
        <dbReference type="ARBA" id="ARBA00023141"/>
    </source>
</evidence>
<keyword evidence="11" id="KW-0479">Metal-binding</keyword>
<dbReference type="SUPFAM" id="SSF52540">
    <property type="entry name" value="P-loop containing nucleoside triphosphate hydrolases"/>
    <property type="match status" value="1"/>
</dbReference>
<evidence type="ECO:0000256" key="5">
    <source>
        <dbReference type="ARBA" id="ARBA00022679"/>
    </source>
</evidence>
<evidence type="ECO:0000256" key="1">
    <source>
        <dbReference type="ARBA" id="ARBA00004842"/>
    </source>
</evidence>
<dbReference type="Pfam" id="PF01202">
    <property type="entry name" value="SKI"/>
    <property type="match status" value="1"/>
</dbReference>
<dbReference type="GO" id="GO:0016301">
    <property type="term" value="F:kinase activity"/>
    <property type="evidence" value="ECO:0007669"/>
    <property type="project" value="UniProtKB-KW"/>
</dbReference>
<feature type="binding site" evidence="11">
    <location>
        <position position="34"/>
    </location>
    <ligand>
        <name>substrate</name>
    </ligand>
</feature>
<evidence type="ECO:0000313" key="12">
    <source>
        <dbReference type="EMBL" id="MBM7561572.1"/>
    </source>
</evidence>
<feature type="binding site" evidence="11">
    <location>
        <begin position="12"/>
        <end position="17"/>
    </location>
    <ligand>
        <name>ATP</name>
        <dbReference type="ChEBI" id="CHEBI:30616"/>
    </ligand>
</feature>
<reference evidence="12 13" key="1">
    <citation type="submission" date="2021-01" db="EMBL/GenBank/DDBJ databases">
        <title>Genomic Encyclopedia of Type Strains, Phase IV (KMG-IV): sequencing the most valuable type-strain genomes for metagenomic binning, comparative biology and taxonomic classification.</title>
        <authorList>
            <person name="Goeker M."/>
        </authorList>
    </citation>
    <scope>NUCLEOTIDE SEQUENCE [LARGE SCALE GENOMIC DNA]</scope>
    <source>
        <strain evidence="12 13">DSM 24436</strain>
    </source>
</reference>
<dbReference type="HAMAP" id="MF_00109">
    <property type="entry name" value="Shikimate_kinase"/>
    <property type="match status" value="1"/>
</dbReference>
<keyword evidence="11" id="KW-0460">Magnesium</keyword>
<comment type="subcellular location">
    <subcellularLocation>
        <location evidence="11">Cytoplasm</location>
    </subcellularLocation>
</comment>
<evidence type="ECO:0000256" key="7">
    <source>
        <dbReference type="ARBA" id="ARBA00022777"/>
    </source>
</evidence>
<evidence type="ECO:0000256" key="6">
    <source>
        <dbReference type="ARBA" id="ARBA00022741"/>
    </source>
</evidence>
<proteinExistence type="inferred from homology"/>
<keyword evidence="6 11" id="KW-0547">Nucleotide-binding</keyword>
<name>A0ABS2MQH4_9FIRM</name>
<evidence type="ECO:0000256" key="11">
    <source>
        <dbReference type="HAMAP-Rule" id="MF_00109"/>
    </source>
</evidence>
<keyword evidence="13" id="KW-1185">Reference proteome</keyword>
<evidence type="ECO:0000313" key="13">
    <source>
        <dbReference type="Proteomes" id="UP000767854"/>
    </source>
</evidence>
<dbReference type="InterPro" id="IPR031322">
    <property type="entry name" value="Shikimate/glucono_kinase"/>
</dbReference>
<comment type="caution">
    <text evidence="12">The sequence shown here is derived from an EMBL/GenBank/DDBJ whole genome shotgun (WGS) entry which is preliminary data.</text>
</comment>
<comment type="cofactor">
    <cofactor evidence="11">
        <name>Mg(2+)</name>
        <dbReference type="ChEBI" id="CHEBI:18420"/>
    </cofactor>
    <text evidence="11">Binds 1 Mg(2+) ion per subunit.</text>
</comment>
<keyword evidence="9 11" id="KW-0057">Aromatic amino acid biosynthesis</keyword>
<dbReference type="EMBL" id="JAFBDT010000006">
    <property type="protein sequence ID" value="MBM7561572.1"/>
    <property type="molecule type" value="Genomic_DNA"/>
</dbReference>
<dbReference type="EC" id="2.7.1.71" evidence="3 11"/>
<dbReference type="PRINTS" id="PR01100">
    <property type="entry name" value="SHIKIMTKNASE"/>
</dbReference>
<keyword evidence="4 11" id="KW-0028">Amino-acid biosynthesis</keyword>
<dbReference type="Gene3D" id="3.40.50.300">
    <property type="entry name" value="P-loop containing nucleotide triphosphate hydrolases"/>
    <property type="match status" value="1"/>
</dbReference>
<dbReference type="InterPro" id="IPR000623">
    <property type="entry name" value="Shikimate_kinase/TSH1"/>
</dbReference>
<dbReference type="PROSITE" id="PS01128">
    <property type="entry name" value="SHIKIMATE_KINASE"/>
    <property type="match status" value="1"/>
</dbReference>
<comment type="similarity">
    <text evidence="2 11">Belongs to the shikimate kinase family.</text>
</comment>
<sequence>MKEKIFLIGMMGAGKTSVGKWLSRELNVPFFDTDAMIETQLGMSIAEIFNKWGEVYFRKLEREILQTFRDKTKCVVSTGGGIVLAEENRQFLRSNGRVVFLQAGSETISKRLQGDDTRPLLKELSIETLIEQRKKLYETTAHFNILTDADSISEIGRRILTKL</sequence>
<dbReference type="InterPro" id="IPR027417">
    <property type="entry name" value="P-loop_NTPase"/>
</dbReference>
<evidence type="ECO:0000256" key="8">
    <source>
        <dbReference type="ARBA" id="ARBA00022840"/>
    </source>
</evidence>
<feature type="binding site" evidence="11">
    <location>
        <position position="118"/>
    </location>
    <ligand>
        <name>ATP</name>
        <dbReference type="ChEBI" id="CHEBI:30616"/>
    </ligand>
</feature>
<comment type="caution">
    <text evidence="11">Lacks conserved residue(s) required for the propagation of feature annotation.</text>
</comment>
<dbReference type="RefSeq" id="WP_204663207.1">
    <property type="nucleotide sequence ID" value="NZ_JAFBDT010000006.1"/>
</dbReference>
<comment type="pathway">
    <text evidence="1 11">Metabolic intermediate biosynthesis; chorismate biosynthesis; chorismate from D-erythrose 4-phosphate and phosphoenolpyruvate: step 5/7.</text>
</comment>